<comment type="caution">
    <text evidence="1">The sequence shown here is derived from an EMBL/GenBank/DDBJ whole genome shotgun (WGS) entry which is preliminary data.</text>
</comment>
<name>A0A367FVN6_9FIRM</name>
<accession>A0A367FVN6</accession>
<dbReference type="EMBL" id="PSQG01000038">
    <property type="protein sequence ID" value="RCH41699.1"/>
    <property type="molecule type" value="Genomic_DNA"/>
</dbReference>
<evidence type="ECO:0000313" key="1">
    <source>
        <dbReference type="EMBL" id="RCH41699.1"/>
    </source>
</evidence>
<sequence>MVDTRTDELYRALQDKGYPDELCREIAYKHMNTDYTATRMLGYLYRVTSPRVEDVIDEMLAILSDREAIVRKKELEHAQATINSVYREGL</sequence>
<reference evidence="1 2" key="1">
    <citation type="submission" date="2018-02" db="EMBL/GenBank/DDBJ databases">
        <title>Complete genome sequencing of Faecalibacterium prausnitzii strains isolated from the human gut.</title>
        <authorList>
            <person name="Fitzgerald B.C."/>
            <person name="Shkoporov A.N."/>
            <person name="Ross P.R."/>
            <person name="Hill C."/>
        </authorList>
    </citation>
    <scope>NUCLEOTIDE SEQUENCE [LARGE SCALE GENOMIC DNA]</scope>
    <source>
        <strain evidence="1 2">APC942/31-1</strain>
    </source>
</reference>
<evidence type="ECO:0000313" key="2">
    <source>
        <dbReference type="Proteomes" id="UP000253208"/>
    </source>
</evidence>
<proteinExistence type="predicted"/>
<dbReference type="AlphaFoldDB" id="A0A367FVN6"/>
<dbReference type="RefSeq" id="WP_044960934.1">
    <property type="nucleotide sequence ID" value="NZ_PSQG01000038.1"/>
</dbReference>
<organism evidence="1 2">
    <name type="scientific">Blautia obeum</name>
    <dbReference type="NCBI Taxonomy" id="40520"/>
    <lineage>
        <taxon>Bacteria</taxon>
        <taxon>Bacillati</taxon>
        <taxon>Bacillota</taxon>
        <taxon>Clostridia</taxon>
        <taxon>Lachnospirales</taxon>
        <taxon>Lachnospiraceae</taxon>
        <taxon>Blautia</taxon>
    </lineage>
</organism>
<dbReference type="Proteomes" id="UP000253208">
    <property type="component" value="Unassembled WGS sequence"/>
</dbReference>
<protein>
    <submittedName>
        <fullName evidence="1">Uncharacterized protein</fullName>
    </submittedName>
</protein>
<gene>
    <name evidence="1" type="ORF">C4886_17085</name>
</gene>